<dbReference type="AlphaFoldDB" id="A0A559TAK1"/>
<name>A0A559TAK1_SERFO</name>
<keyword evidence="1" id="KW-0732">Signal</keyword>
<feature type="chain" id="PRO_5022082846" evidence="1">
    <location>
        <begin position="26"/>
        <end position="209"/>
    </location>
</feature>
<dbReference type="SUPFAM" id="SSF54001">
    <property type="entry name" value="Cysteine proteinases"/>
    <property type="match status" value="1"/>
</dbReference>
<dbReference type="EMBL" id="VISQ01000001">
    <property type="protein sequence ID" value="TVZ71590.1"/>
    <property type="molecule type" value="Genomic_DNA"/>
</dbReference>
<evidence type="ECO:0000313" key="2">
    <source>
        <dbReference type="EMBL" id="TVZ71590.1"/>
    </source>
</evidence>
<comment type="caution">
    <text evidence="2">The sequence shown here is derived from an EMBL/GenBank/DDBJ whole genome shotgun (WGS) entry which is preliminary data.</text>
</comment>
<gene>
    <name evidence="2" type="ORF">FHU10_4222</name>
</gene>
<reference evidence="2" key="1">
    <citation type="submission" date="2019-06" db="EMBL/GenBank/DDBJ databases">
        <authorList>
            <person name="Deangelis K."/>
            <person name="Huntemann M."/>
            <person name="Clum A."/>
            <person name="Pillay M."/>
            <person name="Palaniappan K."/>
            <person name="Varghese N."/>
            <person name="Mikhailova N."/>
            <person name="Stamatis D."/>
            <person name="Reddy T."/>
            <person name="Daum C."/>
            <person name="Shapiro N."/>
            <person name="Ivanova N."/>
            <person name="Kyrpides N."/>
            <person name="Woyke T."/>
        </authorList>
    </citation>
    <scope>NUCLEOTIDE SEQUENCE [LARGE SCALE GENOMIC DNA]</scope>
    <source>
        <strain evidence="2">128R</strain>
    </source>
</reference>
<organism evidence="2">
    <name type="scientific">Serratia fonticola</name>
    <dbReference type="NCBI Taxonomy" id="47917"/>
    <lineage>
        <taxon>Bacteria</taxon>
        <taxon>Pseudomonadati</taxon>
        <taxon>Pseudomonadota</taxon>
        <taxon>Gammaproteobacteria</taxon>
        <taxon>Enterobacterales</taxon>
        <taxon>Yersiniaceae</taxon>
        <taxon>Serratia</taxon>
    </lineage>
</organism>
<feature type="signal peptide" evidence="1">
    <location>
        <begin position="1"/>
        <end position="25"/>
    </location>
</feature>
<proteinExistence type="predicted"/>
<reference evidence="2" key="2">
    <citation type="submission" date="2019-08" db="EMBL/GenBank/DDBJ databases">
        <title>Investigation of anaerobic lignin degradation for improved lignocellulosic biofuels.</title>
        <authorList>
            <person name="Deangelis K.PhD."/>
        </authorList>
    </citation>
    <scope>NUCLEOTIDE SEQUENCE [LARGE SCALE GENOMIC DNA]</scope>
    <source>
        <strain evidence="2">128R</strain>
    </source>
</reference>
<protein>
    <submittedName>
        <fullName evidence="2">Permuted papain-like amidase YaeF/Yiix C92 family enzyme</fullName>
    </submittedName>
</protein>
<dbReference type="Pfam" id="PF05708">
    <property type="entry name" value="Peptidase_C92"/>
    <property type="match status" value="1"/>
</dbReference>
<dbReference type="InterPro" id="IPR024453">
    <property type="entry name" value="Peptidase_C92"/>
</dbReference>
<sequence length="209" mass="23555">MVLSKRLCIMLFLGCCLMIGLATQARELPVVQEGDIIFQTSRSAQSLAIQQATGSRYSHMGIILLRNGKPYVFEASATVRYTPLSSWIARGENKHIVVKRLKNAEQALTPSAKLKIRKQAQSFAEKPYDALFSWSDERLYCSELVWKIYDRALGIQIGHLQKVREFNLGSPAVKQKLRERYGTQIPWDAPVISPKAMFDSPLLVTVIAN</sequence>
<dbReference type="Gene3D" id="3.90.1720.10">
    <property type="entry name" value="endopeptidase domain like (from Nostoc punctiforme)"/>
    <property type="match status" value="1"/>
</dbReference>
<accession>A0A559TAK1</accession>
<dbReference type="NCBIfam" id="NF007458">
    <property type="entry name" value="PRK10030.1"/>
    <property type="match status" value="1"/>
</dbReference>
<evidence type="ECO:0000256" key="1">
    <source>
        <dbReference type="SAM" id="SignalP"/>
    </source>
</evidence>
<dbReference type="InterPro" id="IPR038765">
    <property type="entry name" value="Papain-like_cys_pep_sf"/>
</dbReference>